<evidence type="ECO:0008006" key="3">
    <source>
        <dbReference type="Google" id="ProtNLM"/>
    </source>
</evidence>
<gene>
    <name evidence="1" type="ORF">GCM10010384_17800</name>
</gene>
<dbReference type="Gene3D" id="3.90.1690.10">
    <property type="entry name" value="phage-related protein like domain"/>
    <property type="match status" value="1"/>
</dbReference>
<dbReference type="InterPro" id="IPR005564">
    <property type="entry name" value="Major_capsid_GpE"/>
</dbReference>
<dbReference type="InterPro" id="IPR053738">
    <property type="entry name" value="Lambda_capsid_assembly"/>
</dbReference>
<dbReference type="RefSeq" id="WP_190197163.1">
    <property type="nucleotide sequence ID" value="NZ_BMWE01000004.1"/>
</dbReference>
<accession>A0ABQ2ZGM0</accession>
<dbReference type="Proteomes" id="UP000653308">
    <property type="component" value="Unassembled WGS sequence"/>
</dbReference>
<evidence type="ECO:0000313" key="1">
    <source>
        <dbReference type="EMBL" id="GGY12800.1"/>
    </source>
</evidence>
<sequence length="348" mass="38839">MTIQDLLKDVTVRDLTTFARALPAPEDFLLQQLVFPALKINEVKWRIKDNGRYVNVAKYRAYDASVPFASREAWSNVREGGLAEMGQKLVVGEQEQLLLDAERGADQDRLIELLYDDVERHVEAIQGRIELAAADVLLDGKLTINENNYVNEADFGMPAANQVTAPVPWSDPASDPLKDELGWLQYLDDLGVPTPEFVLTSKKANSYFANNAAYRAAFWNSVSPSTTPTATLTPAQVQSVRDTYGLPRVVFYKAQVRVDGVATKVLPQDKWIYIPPQRDRWAQIQWGRTWDSLNLTRGTNPEILREDAPGLIVTRGIQTDPGQIWTKVAAAAMPVMHTPDAHLVATVI</sequence>
<evidence type="ECO:0000313" key="2">
    <source>
        <dbReference type="Proteomes" id="UP000653308"/>
    </source>
</evidence>
<dbReference type="Pfam" id="PF03864">
    <property type="entry name" value="Phage_cap_E"/>
    <property type="match status" value="1"/>
</dbReference>
<name>A0ABQ2ZGM0_9ACTN</name>
<protein>
    <recommendedName>
        <fullName evidence="3">Major capsid protein E</fullName>
    </recommendedName>
</protein>
<proteinExistence type="predicted"/>
<comment type="caution">
    <text evidence="1">The sequence shown here is derived from an EMBL/GenBank/DDBJ whole genome shotgun (WGS) entry which is preliminary data.</text>
</comment>
<keyword evidence="2" id="KW-1185">Reference proteome</keyword>
<organism evidence="1 2">
    <name type="scientific">Streptomyces djakartensis</name>
    <dbReference type="NCBI Taxonomy" id="68193"/>
    <lineage>
        <taxon>Bacteria</taxon>
        <taxon>Bacillati</taxon>
        <taxon>Actinomycetota</taxon>
        <taxon>Actinomycetes</taxon>
        <taxon>Kitasatosporales</taxon>
        <taxon>Streptomycetaceae</taxon>
        <taxon>Streptomyces</taxon>
    </lineage>
</organism>
<dbReference type="EMBL" id="BMWE01000004">
    <property type="protein sequence ID" value="GGY12800.1"/>
    <property type="molecule type" value="Genomic_DNA"/>
</dbReference>
<reference evidence="2" key="1">
    <citation type="journal article" date="2019" name="Int. J. Syst. Evol. Microbiol.">
        <title>The Global Catalogue of Microorganisms (GCM) 10K type strain sequencing project: providing services to taxonomists for standard genome sequencing and annotation.</title>
        <authorList>
            <consortium name="The Broad Institute Genomics Platform"/>
            <consortium name="The Broad Institute Genome Sequencing Center for Infectious Disease"/>
            <person name="Wu L."/>
            <person name="Ma J."/>
        </authorList>
    </citation>
    <scope>NUCLEOTIDE SEQUENCE [LARGE SCALE GENOMIC DNA]</scope>
    <source>
        <strain evidence="2">JCM 4957</strain>
    </source>
</reference>